<dbReference type="SFLD" id="SFLDG01129">
    <property type="entry name" value="C1.5:_HAD__Beta-PGM__Phosphata"/>
    <property type="match status" value="1"/>
</dbReference>
<dbReference type="InterPro" id="IPR010237">
    <property type="entry name" value="Pyr-5-nucltdase"/>
</dbReference>
<keyword evidence="2" id="KW-1185">Reference proteome</keyword>
<dbReference type="Gene3D" id="3.40.50.1000">
    <property type="entry name" value="HAD superfamily/HAD-like"/>
    <property type="match status" value="1"/>
</dbReference>
<dbReference type="SFLD" id="SFLDS00003">
    <property type="entry name" value="Haloacid_Dehalogenase"/>
    <property type="match status" value="1"/>
</dbReference>
<dbReference type="NCBIfam" id="TIGR01509">
    <property type="entry name" value="HAD-SF-IA-v3"/>
    <property type="match status" value="1"/>
</dbReference>
<dbReference type="InterPro" id="IPR023214">
    <property type="entry name" value="HAD_sf"/>
</dbReference>
<dbReference type="PANTHER" id="PTHR47438">
    <property type="entry name" value="PHOSPHATE METABOLISM PROTEIN 8-RELATED"/>
    <property type="match status" value="1"/>
</dbReference>
<dbReference type="Proteomes" id="UP000277580">
    <property type="component" value="Unassembled WGS sequence"/>
</dbReference>
<name>A0A3N4KQK1_9PEZI</name>
<evidence type="ECO:0000313" key="2">
    <source>
        <dbReference type="Proteomes" id="UP000277580"/>
    </source>
</evidence>
<dbReference type="Pfam" id="PF00702">
    <property type="entry name" value="Hydrolase"/>
    <property type="match status" value="1"/>
</dbReference>
<organism evidence="1 2">
    <name type="scientific">Morchella conica CCBAS932</name>
    <dbReference type="NCBI Taxonomy" id="1392247"/>
    <lineage>
        <taxon>Eukaryota</taxon>
        <taxon>Fungi</taxon>
        <taxon>Dikarya</taxon>
        <taxon>Ascomycota</taxon>
        <taxon>Pezizomycotina</taxon>
        <taxon>Pezizomycetes</taxon>
        <taxon>Pezizales</taxon>
        <taxon>Morchellaceae</taxon>
        <taxon>Morchella</taxon>
    </lineage>
</organism>
<dbReference type="InterPro" id="IPR036412">
    <property type="entry name" value="HAD-like_sf"/>
</dbReference>
<protein>
    <submittedName>
        <fullName evidence="1">Pyrimidine 5-nucleotidase</fullName>
    </submittedName>
</protein>
<dbReference type="PANTHER" id="PTHR47438:SF1">
    <property type="entry name" value="PHOSPHATE METABOLISM PROTEIN 8-RELATED"/>
    <property type="match status" value="1"/>
</dbReference>
<evidence type="ECO:0000313" key="1">
    <source>
        <dbReference type="EMBL" id="RPB11709.1"/>
    </source>
</evidence>
<dbReference type="AlphaFoldDB" id="A0A3N4KQK1"/>
<dbReference type="InterPro" id="IPR052791">
    <property type="entry name" value="SSM1_domain"/>
</dbReference>
<dbReference type="FunFam" id="1.10.150.450:FF:000001">
    <property type="entry name" value="SDT1p Pyrimidine nucleotidase"/>
    <property type="match status" value="1"/>
</dbReference>
<dbReference type="OrthoDB" id="1065058at2759"/>
<dbReference type="STRING" id="1392247.A0A3N4KQK1"/>
<proteinExistence type="predicted"/>
<accession>A0A3N4KQK1</accession>
<dbReference type="Gene3D" id="1.10.150.450">
    <property type="match status" value="1"/>
</dbReference>
<dbReference type="GO" id="GO:0009166">
    <property type="term" value="P:nucleotide catabolic process"/>
    <property type="evidence" value="ECO:0007669"/>
    <property type="project" value="TreeGrafter"/>
</dbReference>
<dbReference type="FunCoup" id="A0A3N4KQK1">
    <property type="interactions" value="552"/>
</dbReference>
<dbReference type="SUPFAM" id="SSF56784">
    <property type="entry name" value="HAD-like"/>
    <property type="match status" value="1"/>
</dbReference>
<gene>
    <name evidence="1" type="ORF">P167DRAFT_523848</name>
</gene>
<sequence>MAQGTEDEKPVFFFDIDNCLYPRSKRVHDMMKELINKYFREQLDLDRADATLLHESYYKNYGLALEGLVRHHKIDPLEYNRVVDDALPLETVLHPDTELRKLIQDIDRSKIKLWLFTNAYINHGKRVVRLLGIDDLFDGITYCNYGRETLICKPKLEMYEQAMKDAGITDRSKCYFVDDAAINCEAAIRFGWKKTVQKLEPGDPEPERPVAAHHIRSLEELRDIFPEIFKR</sequence>
<dbReference type="SFLD" id="SFLDG01132">
    <property type="entry name" value="C1.5.3:_5'-Nucleotidase_Like"/>
    <property type="match status" value="1"/>
</dbReference>
<dbReference type="GO" id="GO:0006206">
    <property type="term" value="P:pyrimidine nucleobase metabolic process"/>
    <property type="evidence" value="ECO:0007669"/>
    <property type="project" value="TreeGrafter"/>
</dbReference>
<dbReference type="InterPro" id="IPR006439">
    <property type="entry name" value="HAD-SF_hydro_IA"/>
</dbReference>
<reference evidence="1 2" key="1">
    <citation type="journal article" date="2018" name="Nat. Ecol. Evol.">
        <title>Pezizomycetes genomes reveal the molecular basis of ectomycorrhizal truffle lifestyle.</title>
        <authorList>
            <person name="Murat C."/>
            <person name="Payen T."/>
            <person name="Noel B."/>
            <person name="Kuo A."/>
            <person name="Morin E."/>
            <person name="Chen J."/>
            <person name="Kohler A."/>
            <person name="Krizsan K."/>
            <person name="Balestrini R."/>
            <person name="Da Silva C."/>
            <person name="Montanini B."/>
            <person name="Hainaut M."/>
            <person name="Levati E."/>
            <person name="Barry K.W."/>
            <person name="Belfiori B."/>
            <person name="Cichocki N."/>
            <person name="Clum A."/>
            <person name="Dockter R.B."/>
            <person name="Fauchery L."/>
            <person name="Guy J."/>
            <person name="Iotti M."/>
            <person name="Le Tacon F."/>
            <person name="Lindquist E.A."/>
            <person name="Lipzen A."/>
            <person name="Malagnac F."/>
            <person name="Mello A."/>
            <person name="Molinier V."/>
            <person name="Miyauchi S."/>
            <person name="Poulain J."/>
            <person name="Riccioni C."/>
            <person name="Rubini A."/>
            <person name="Sitrit Y."/>
            <person name="Splivallo R."/>
            <person name="Traeger S."/>
            <person name="Wang M."/>
            <person name="Zifcakova L."/>
            <person name="Wipf D."/>
            <person name="Zambonelli A."/>
            <person name="Paolocci F."/>
            <person name="Nowrousian M."/>
            <person name="Ottonello S."/>
            <person name="Baldrian P."/>
            <person name="Spatafora J.W."/>
            <person name="Henrissat B."/>
            <person name="Nagy L.G."/>
            <person name="Aury J.M."/>
            <person name="Wincker P."/>
            <person name="Grigoriev I.V."/>
            <person name="Bonfante P."/>
            <person name="Martin F.M."/>
        </authorList>
    </citation>
    <scope>NUCLEOTIDE SEQUENCE [LARGE SCALE GENOMIC DNA]</scope>
    <source>
        <strain evidence="1 2">CCBAS932</strain>
    </source>
</reference>
<dbReference type="EMBL" id="ML119133">
    <property type="protein sequence ID" value="RPB11709.1"/>
    <property type="molecule type" value="Genomic_DNA"/>
</dbReference>
<dbReference type="InParanoid" id="A0A3N4KQK1"/>
<dbReference type="NCBIfam" id="TIGR01993">
    <property type="entry name" value="Pyr-5-nucltdase"/>
    <property type="match status" value="1"/>
</dbReference>
<dbReference type="GO" id="GO:0008252">
    <property type="term" value="F:nucleotidase activity"/>
    <property type="evidence" value="ECO:0007669"/>
    <property type="project" value="TreeGrafter"/>
</dbReference>